<evidence type="ECO:0000256" key="2">
    <source>
        <dbReference type="SAM" id="Phobius"/>
    </source>
</evidence>
<feature type="region of interest" description="Disordered" evidence="1">
    <location>
        <begin position="258"/>
        <end position="329"/>
    </location>
</feature>
<gene>
    <name evidence="3" type="ORF">WJX73_008803</name>
</gene>
<dbReference type="AlphaFoldDB" id="A0AAW1P1G1"/>
<name>A0AAW1P1G1_9CHLO</name>
<feature type="compositionally biased region" description="Basic and acidic residues" evidence="1">
    <location>
        <begin position="319"/>
        <end position="329"/>
    </location>
</feature>
<feature type="compositionally biased region" description="Polar residues" evidence="1">
    <location>
        <begin position="299"/>
        <end position="309"/>
    </location>
</feature>
<feature type="transmembrane region" description="Helical" evidence="2">
    <location>
        <begin position="58"/>
        <end position="78"/>
    </location>
</feature>
<keyword evidence="2" id="KW-0812">Transmembrane</keyword>
<evidence type="ECO:0000256" key="1">
    <source>
        <dbReference type="SAM" id="MobiDB-lite"/>
    </source>
</evidence>
<keyword evidence="4" id="KW-1185">Reference proteome</keyword>
<keyword evidence="2" id="KW-0472">Membrane</keyword>
<comment type="caution">
    <text evidence="3">The sequence shown here is derived from an EMBL/GenBank/DDBJ whole genome shotgun (WGS) entry which is preliminary data.</text>
</comment>
<feature type="transmembrane region" description="Helical" evidence="2">
    <location>
        <begin position="232"/>
        <end position="252"/>
    </location>
</feature>
<keyword evidence="2" id="KW-1133">Transmembrane helix</keyword>
<feature type="region of interest" description="Disordered" evidence="1">
    <location>
        <begin position="190"/>
        <end position="223"/>
    </location>
</feature>
<reference evidence="3 4" key="1">
    <citation type="journal article" date="2024" name="Nat. Commun.">
        <title>Phylogenomics reveals the evolutionary origins of lichenization in chlorophyte algae.</title>
        <authorList>
            <person name="Puginier C."/>
            <person name="Libourel C."/>
            <person name="Otte J."/>
            <person name="Skaloud P."/>
            <person name="Haon M."/>
            <person name="Grisel S."/>
            <person name="Petersen M."/>
            <person name="Berrin J.G."/>
            <person name="Delaux P.M."/>
            <person name="Dal Grande F."/>
            <person name="Keller J."/>
        </authorList>
    </citation>
    <scope>NUCLEOTIDE SEQUENCE [LARGE SCALE GENOMIC DNA]</scope>
    <source>
        <strain evidence="3 4">SAG 2036</strain>
    </source>
</reference>
<dbReference type="Proteomes" id="UP001465755">
    <property type="component" value="Unassembled WGS sequence"/>
</dbReference>
<protein>
    <submittedName>
        <fullName evidence="3">Uncharacterized protein</fullName>
    </submittedName>
</protein>
<feature type="compositionally biased region" description="Polar residues" evidence="1">
    <location>
        <begin position="201"/>
        <end position="214"/>
    </location>
</feature>
<organism evidence="3 4">
    <name type="scientific">Symbiochloris irregularis</name>
    <dbReference type="NCBI Taxonomy" id="706552"/>
    <lineage>
        <taxon>Eukaryota</taxon>
        <taxon>Viridiplantae</taxon>
        <taxon>Chlorophyta</taxon>
        <taxon>core chlorophytes</taxon>
        <taxon>Trebouxiophyceae</taxon>
        <taxon>Trebouxiales</taxon>
        <taxon>Trebouxiaceae</taxon>
        <taxon>Symbiochloris</taxon>
    </lineage>
</organism>
<evidence type="ECO:0000313" key="3">
    <source>
        <dbReference type="EMBL" id="KAK9803853.1"/>
    </source>
</evidence>
<feature type="transmembrane region" description="Helical" evidence="2">
    <location>
        <begin position="24"/>
        <end position="46"/>
    </location>
</feature>
<proteinExistence type="predicted"/>
<evidence type="ECO:0000313" key="4">
    <source>
        <dbReference type="Proteomes" id="UP001465755"/>
    </source>
</evidence>
<accession>A0AAW1P1G1</accession>
<dbReference type="EMBL" id="JALJOQ010000055">
    <property type="protein sequence ID" value="KAK9803853.1"/>
    <property type="molecule type" value="Genomic_DNA"/>
</dbReference>
<feature type="transmembrane region" description="Helical" evidence="2">
    <location>
        <begin position="90"/>
        <end position="107"/>
    </location>
</feature>
<sequence>MDQHKVHNPEATTGRLSHRRLHRLTTWIVLAAALIFFATAIAGVAVSRPFLPGLERLFGFQWGIVAIEGTVLAAAAFVHLLKLSAGRNPMAGFFAVVTALCLVQVVISNLQREAPTAISAVTAELPRILPGLAPTLIPSVLQAVPQALPTILPTILPQIMPEILPQIEPEAVVKELPNVIGANGRKLLQAGPAPAPGPQASWSATAMNSSRNGQDSSSTDDSDMFDTNATTMLAAFIGLVVCNATLLILFALPEGRYSRRPRRQRSRPAPLPQERSLTPSRASTVLVLDSQEDDDSAFSEKQQQLNSKKSWQHVPRGIVMDDPHSSAPY</sequence>